<keyword evidence="3" id="KW-0444">Lipid biosynthesis</keyword>
<evidence type="ECO:0000256" key="12">
    <source>
        <dbReference type="ARBA" id="ARBA00023264"/>
    </source>
</evidence>
<dbReference type="NCBIfam" id="TIGR00147">
    <property type="entry name" value="YegS/Rv2252/BmrU family lipid kinase"/>
    <property type="match status" value="1"/>
</dbReference>
<protein>
    <submittedName>
        <fullName evidence="14">Diacylglycerol kinase family lipid kinase</fullName>
    </submittedName>
</protein>
<keyword evidence="8" id="KW-0067">ATP-binding</keyword>
<evidence type="ECO:0000256" key="2">
    <source>
        <dbReference type="ARBA" id="ARBA00005983"/>
    </source>
</evidence>
<dbReference type="PROSITE" id="PS50146">
    <property type="entry name" value="DAGK"/>
    <property type="match status" value="1"/>
</dbReference>
<evidence type="ECO:0000256" key="3">
    <source>
        <dbReference type="ARBA" id="ARBA00022516"/>
    </source>
</evidence>
<dbReference type="Pfam" id="PF19279">
    <property type="entry name" value="YegS_C"/>
    <property type="match status" value="1"/>
</dbReference>
<accession>A0A540VBA8</accession>
<dbReference type="InterPro" id="IPR005218">
    <property type="entry name" value="Diacylglycerol/lipid_kinase"/>
</dbReference>
<dbReference type="PANTHER" id="PTHR12358:SF106">
    <property type="entry name" value="LIPID KINASE YEGS"/>
    <property type="match status" value="1"/>
</dbReference>
<dbReference type="GO" id="GO:0008654">
    <property type="term" value="P:phospholipid biosynthetic process"/>
    <property type="evidence" value="ECO:0007669"/>
    <property type="project" value="UniProtKB-KW"/>
</dbReference>
<comment type="cofactor">
    <cofactor evidence="1">
        <name>Mg(2+)</name>
        <dbReference type="ChEBI" id="CHEBI:18420"/>
    </cofactor>
</comment>
<evidence type="ECO:0000313" key="14">
    <source>
        <dbReference type="EMBL" id="TQE94056.1"/>
    </source>
</evidence>
<keyword evidence="10" id="KW-0443">Lipid metabolism</keyword>
<dbReference type="InterPro" id="IPR050187">
    <property type="entry name" value="Lipid_Phosphate_FormReg"/>
</dbReference>
<dbReference type="EMBL" id="VIGC01000028">
    <property type="protein sequence ID" value="TQE94056.1"/>
    <property type="molecule type" value="Genomic_DNA"/>
</dbReference>
<reference evidence="14 15" key="1">
    <citation type="submission" date="2019-06" db="EMBL/GenBank/DDBJ databases">
        <title>Genome sequence of Litorilinea aerophila BAA-2444.</title>
        <authorList>
            <person name="Maclea K.S."/>
            <person name="Maurais E.G."/>
            <person name="Iannazzi L.C."/>
        </authorList>
    </citation>
    <scope>NUCLEOTIDE SEQUENCE [LARGE SCALE GENOMIC DNA]</scope>
    <source>
        <strain evidence="14 15">ATCC BAA-2444</strain>
    </source>
</reference>
<keyword evidence="6" id="KW-0547">Nucleotide-binding</keyword>
<keyword evidence="12" id="KW-1208">Phospholipid metabolism</keyword>
<evidence type="ECO:0000256" key="5">
    <source>
        <dbReference type="ARBA" id="ARBA00022723"/>
    </source>
</evidence>
<dbReference type="Gene3D" id="2.60.200.40">
    <property type="match status" value="1"/>
</dbReference>
<proteinExistence type="inferred from homology"/>
<dbReference type="SUPFAM" id="SSF111331">
    <property type="entry name" value="NAD kinase/diacylglycerol kinase-like"/>
    <property type="match status" value="1"/>
</dbReference>
<dbReference type="InterPro" id="IPR001206">
    <property type="entry name" value="Diacylglycerol_kinase_cat_dom"/>
</dbReference>
<dbReference type="InParanoid" id="A0A540VBA8"/>
<keyword evidence="15" id="KW-1185">Reference proteome</keyword>
<dbReference type="InterPro" id="IPR045540">
    <property type="entry name" value="YegS/DAGK_C"/>
</dbReference>
<dbReference type="PANTHER" id="PTHR12358">
    <property type="entry name" value="SPHINGOSINE KINASE"/>
    <property type="match status" value="1"/>
</dbReference>
<dbReference type="RefSeq" id="WP_141611623.1">
    <property type="nucleotide sequence ID" value="NZ_VIGC02000028.1"/>
</dbReference>
<dbReference type="GO" id="GO:0005524">
    <property type="term" value="F:ATP binding"/>
    <property type="evidence" value="ECO:0007669"/>
    <property type="project" value="UniProtKB-KW"/>
</dbReference>
<dbReference type="OrthoDB" id="9786026at2"/>
<evidence type="ECO:0000256" key="6">
    <source>
        <dbReference type="ARBA" id="ARBA00022741"/>
    </source>
</evidence>
<organism evidence="14 15">
    <name type="scientific">Litorilinea aerophila</name>
    <dbReference type="NCBI Taxonomy" id="1204385"/>
    <lineage>
        <taxon>Bacteria</taxon>
        <taxon>Bacillati</taxon>
        <taxon>Chloroflexota</taxon>
        <taxon>Caldilineae</taxon>
        <taxon>Caldilineales</taxon>
        <taxon>Caldilineaceae</taxon>
        <taxon>Litorilinea</taxon>
    </lineage>
</organism>
<keyword evidence="5" id="KW-0479">Metal-binding</keyword>
<evidence type="ECO:0000256" key="11">
    <source>
        <dbReference type="ARBA" id="ARBA00023209"/>
    </source>
</evidence>
<keyword evidence="9" id="KW-0460">Magnesium</keyword>
<feature type="domain" description="DAGKc" evidence="13">
    <location>
        <begin position="3"/>
        <end position="139"/>
    </location>
</feature>
<evidence type="ECO:0000256" key="1">
    <source>
        <dbReference type="ARBA" id="ARBA00001946"/>
    </source>
</evidence>
<gene>
    <name evidence="14" type="ORF">FKZ61_18365</name>
</gene>
<dbReference type="SMART" id="SM00046">
    <property type="entry name" value="DAGKc"/>
    <property type="match status" value="1"/>
</dbReference>
<dbReference type="GO" id="GO:0005886">
    <property type="term" value="C:plasma membrane"/>
    <property type="evidence" value="ECO:0007669"/>
    <property type="project" value="TreeGrafter"/>
</dbReference>
<evidence type="ECO:0000256" key="8">
    <source>
        <dbReference type="ARBA" id="ARBA00022840"/>
    </source>
</evidence>
<evidence type="ECO:0000259" key="13">
    <source>
        <dbReference type="PROSITE" id="PS50146"/>
    </source>
</evidence>
<dbReference type="GO" id="GO:0004143">
    <property type="term" value="F:ATP-dependent diacylglycerol kinase activity"/>
    <property type="evidence" value="ECO:0007669"/>
    <property type="project" value="TreeGrafter"/>
</dbReference>
<keyword evidence="11" id="KW-0594">Phospholipid biosynthesis</keyword>
<evidence type="ECO:0000256" key="7">
    <source>
        <dbReference type="ARBA" id="ARBA00022777"/>
    </source>
</evidence>
<dbReference type="AlphaFoldDB" id="A0A540VBA8"/>
<keyword evidence="4" id="KW-0808">Transferase</keyword>
<dbReference type="Pfam" id="PF00781">
    <property type="entry name" value="DAGK_cat"/>
    <property type="match status" value="1"/>
</dbReference>
<comment type="similarity">
    <text evidence="2">Belongs to the diacylglycerol/lipid kinase family.</text>
</comment>
<keyword evidence="7 14" id="KW-0418">Kinase</keyword>
<evidence type="ECO:0000256" key="9">
    <source>
        <dbReference type="ARBA" id="ARBA00022842"/>
    </source>
</evidence>
<dbReference type="Proteomes" id="UP000317371">
    <property type="component" value="Unassembled WGS sequence"/>
</dbReference>
<dbReference type="InterPro" id="IPR016064">
    <property type="entry name" value="NAD/diacylglycerol_kinase_sf"/>
</dbReference>
<sequence length="322" mass="34259">MSAVESPVKVILNPYSGRGRAGRQREALCRALAQAGLAFDLEETRGPGHAIELARAAREMGYTTVVAAGGDGTVSEVMNGLAQAAGPDQVVGRLGLMPMGSANDFAAMVGCPRRLDQVARQIAAGRSRRVDLGFATYAPQGGETRQRYFDNNLGIGLEARVTLESYQIRWLSGTPLYVVAALRALHRYAGSRLELAWERPDGQVESRARATLMVTVGNTRRTGGGFYLTPDAVVDDGLLDVGIADAIPAWQVLTLLPLALFGRHTGHPAVTMIRCRRISVAGADGFPLHLDGEVVSDQAIRVDVTIQPGRLEVVGVGGHGPE</sequence>
<comment type="caution">
    <text evidence="14">The sequence shown here is derived from an EMBL/GenBank/DDBJ whole genome shotgun (WGS) entry which is preliminary data.</text>
</comment>
<evidence type="ECO:0000256" key="10">
    <source>
        <dbReference type="ARBA" id="ARBA00023098"/>
    </source>
</evidence>
<name>A0A540VBA8_9CHLR</name>
<dbReference type="InterPro" id="IPR017438">
    <property type="entry name" value="ATP-NAD_kinase_N"/>
</dbReference>
<evidence type="ECO:0000256" key="4">
    <source>
        <dbReference type="ARBA" id="ARBA00022679"/>
    </source>
</evidence>
<dbReference type="Gene3D" id="3.40.50.10330">
    <property type="entry name" value="Probable inorganic polyphosphate/atp-NAD kinase, domain 1"/>
    <property type="match status" value="1"/>
</dbReference>
<dbReference type="GO" id="GO:0046872">
    <property type="term" value="F:metal ion binding"/>
    <property type="evidence" value="ECO:0007669"/>
    <property type="project" value="UniProtKB-KW"/>
</dbReference>
<evidence type="ECO:0000313" key="15">
    <source>
        <dbReference type="Proteomes" id="UP000317371"/>
    </source>
</evidence>